<sequence length="307" mass="34574">MPASPSKPITTYQTSNFLEQFMPDASAFKKLRMEGSEWFFIVAVEQMYAQFKQAIPPSRSTAHSLLYLTSGAARMRIGNEQYTIRQHELLLVRAGQLYSFEPGDENTGFLIHFRHDMLRAKLNATDTPLAFGFLEFWGRPFIALDAETAGFVEDVLRRLLAEYNARELQYPDILRAYLLALLHELNRAYVATPVAPQSTALVITNRFKQLVATSLKSAHSVRDYASLLHITPNHLTKSVRSVTGKAPAKWLEESIVLEAKALLFQSTLAVSEIALEVGVADPSYFSRLFKKHTGMSPLAFRRMIGKS</sequence>
<gene>
    <name evidence="5" type="ORF">J0X19_09040</name>
</gene>
<dbReference type="InterPro" id="IPR037923">
    <property type="entry name" value="HTH-like"/>
</dbReference>
<dbReference type="InterPro" id="IPR009057">
    <property type="entry name" value="Homeodomain-like_sf"/>
</dbReference>
<reference evidence="5" key="1">
    <citation type="submission" date="2021-03" db="EMBL/GenBank/DDBJ databases">
        <authorList>
            <person name="Kim M.K."/>
        </authorList>
    </citation>
    <scope>NUCLEOTIDE SEQUENCE</scope>
    <source>
        <strain evidence="5">BT186</strain>
    </source>
</reference>
<keyword evidence="6" id="KW-1185">Reference proteome</keyword>
<dbReference type="GO" id="GO:0043565">
    <property type="term" value="F:sequence-specific DNA binding"/>
    <property type="evidence" value="ECO:0007669"/>
    <property type="project" value="InterPro"/>
</dbReference>
<accession>A0A939EW21</accession>
<name>A0A939EW21_9BACT</name>
<keyword evidence="1" id="KW-0805">Transcription regulation</keyword>
<dbReference type="InterPro" id="IPR003313">
    <property type="entry name" value="AraC-bd"/>
</dbReference>
<comment type="caution">
    <text evidence="5">The sequence shown here is derived from an EMBL/GenBank/DDBJ whole genome shotgun (WGS) entry which is preliminary data.</text>
</comment>
<keyword evidence="2" id="KW-0238">DNA-binding</keyword>
<evidence type="ECO:0000256" key="3">
    <source>
        <dbReference type="ARBA" id="ARBA00023163"/>
    </source>
</evidence>
<dbReference type="Gene3D" id="2.60.120.10">
    <property type="entry name" value="Jelly Rolls"/>
    <property type="match status" value="1"/>
</dbReference>
<dbReference type="InterPro" id="IPR014710">
    <property type="entry name" value="RmlC-like_jellyroll"/>
</dbReference>
<evidence type="ECO:0000256" key="2">
    <source>
        <dbReference type="ARBA" id="ARBA00023125"/>
    </source>
</evidence>
<feature type="domain" description="HTH araC/xylS-type" evidence="4">
    <location>
        <begin position="205"/>
        <end position="303"/>
    </location>
</feature>
<dbReference type="RefSeq" id="WP_206984011.1">
    <property type="nucleotide sequence ID" value="NZ_JAFLQZ010000004.1"/>
</dbReference>
<dbReference type="EMBL" id="JAFLQZ010000004">
    <property type="protein sequence ID" value="MBO0358086.1"/>
    <property type="molecule type" value="Genomic_DNA"/>
</dbReference>
<dbReference type="SUPFAM" id="SSF46689">
    <property type="entry name" value="Homeodomain-like"/>
    <property type="match status" value="1"/>
</dbReference>
<evidence type="ECO:0000313" key="5">
    <source>
        <dbReference type="EMBL" id="MBO0358086.1"/>
    </source>
</evidence>
<dbReference type="InterPro" id="IPR018060">
    <property type="entry name" value="HTH_AraC"/>
</dbReference>
<dbReference type="AlphaFoldDB" id="A0A939EW21"/>
<dbReference type="PROSITE" id="PS01124">
    <property type="entry name" value="HTH_ARAC_FAMILY_2"/>
    <property type="match status" value="1"/>
</dbReference>
<dbReference type="Pfam" id="PF02311">
    <property type="entry name" value="AraC_binding"/>
    <property type="match status" value="1"/>
</dbReference>
<dbReference type="Pfam" id="PF12833">
    <property type="entry name" value="HTH_18"/>
    <property type="match status" value="1"/>
</dbReference>
<dbReference type="Gene3D" id="1.10.10.60">
    <property type="entry name" value="Homeodomain-like"/>
    <property type="match status" value="1"/>
</dbReference>
<dbReference type="GO" id="GO:0003700">
    <property type="term" value="F:DNA-binding transcription factor activity"/>
    <property type="evidence" value="ECO:0007669"/>
    <property type="project" value="InterPro"/>
</dbReference>
<evidence type="ECO:0000313" key="6">
    <source>
        <dbReference type="Proteomes" id="UP000664144"/>
    </source>
</evidence>
<dbReference type="PRINTS" id="PR00032">
    <property type="entry name" value="HTHARAC"/>
</dbReference>
<organism evidence="5 6">
    <name type="scientific">Hymenobacter telluris</name>
    <dbReference type="NCBI Taxonomy" id="2816474"/>
    <lineage>
        <taxon>Bacteria</taxon>
        <taxon>Pseudomonadati</taxon>
        <taxon>Bacteroidota</taxon>
        <taxon>Cytophagia</taxon>
        <taxon>Cytophagales</taxon>
        <taxon>Hymenobacteraceae</taxon>
        <taxon>Hymenobacter</taxon>
    </lineage>
</organism>
<evidence type="ECO:0000256" key="1">
    <source>
        <dbReference type="ARBA" id="ARBA00023015"/>
    </source>
</evidence>
<dbReference type="PANTHER" id="PTHR43280">
    <property type="entry name" value="ARAC-FAMILY TRANSCRIPTIONAL REGULATOR"/>
    <property type="match status" value="1"/>
</dbReference>
<dbReference type="InterPro" id="IPR020449">
    <property type="entry name" value="Tscrpt_reg_AraC-type_HTH"/>
</dbReference>
<proteinExistence type="predicted"/>
<dbReference type="PANTHER" id="PTHR43280:SF32">
    <property type="entry name" value="TRANSCRIPTIONAL REGULATORY PROTEIN"/>
    <property type="match status" value="1"/>
</dbReference>
<evidence type="ECO:0000259" key="4">
    <source>
        <dbReference type="PROSITE" id="PS01124"/>
    </source>
</evidence>
<dbReference type="Proteomes" id="UP000664144">
    <property type="component" value="Unassembled WGS sequence"/>
</dbReference>
<dbReference type="SUPFAM" id="SSF51215">
    <property type="entry name" value="Regulatory protein AraC"/>
    <property type="match status" value="1"/>
</dbReference>
<protein>
    <submittedName>
        <fullName evidence="5">Helix-turn-helix domain-containing protein</fullName>
    </submittedName>
</protein>
<keyword evidence="3" id="KW-0804">Transcription</keyword>
<dbReference type="SMART" id="SM00342">
    <property type="entry name" value="HTH_ARAC"/>
    <property type="match status" value="1"/>
</dbReference>